<feature type="compositionally biased region" description="Low complexity" evidence="1">
    <location>
        <begin position="128"/>
        <end position="141"/>
    </location>
</feature>
<dbReference type="AlphaFoldDB" id="A0A1C6TRV9"/>
<name>A0A1C6TRV9_9ACTN</name>
<protein>
    <submittedName>
        <fullName evidence="2">Uncharacterized protein</fullName>
    </submittedName>
</protein>
<keyword evidence="3" id="KW-1185">Reference proteome</keyword>
<evidence type="ECO:0000313" key="3">
    <source>
        <dbReference type="Proteomes" id="UP000199696"/>
    </source>
</evidence>
<evidence type="ECO:0000313" key="2">
    <source>
        <dbReference type="EMBL" id="SCL44542.1"/>
    </source>
</evidence>
<proteinExistence type="predicted"/>
<gene>
    <name evidence="2" type="ORF">GA0070604_0454</name>
</gene>
<sequence>MLPVAFAPSLWAATLRTLRKLTRVAVTALALVVGLNGLAAAPATVGPLRPVEVTGLRAASVAFDGLLVTAPDAAAAPIVRPTRAAGGASAAEVRLAAPAAEATAGQPRSASVSPVPGIPSRHADHDVAAPPATAVVVPAADPGRESIARRGPPRG</sequence>
<dbReference type="RefSeq" id="WP_091113365.1">
    <property type="nucleotide sequence ID" value="NZ_FMHY01000002.1"/>
</dbReference>
<organism evidence="2 3">
    <name type="scientific">Micromonospora eburnea</name>
    <dbReference type="NCBI Taxonomy" id="227316"/>
    <lineage>
        <taxon>Bacteria</taxon>
        <taxon>Bacillati</taxon>
        <taxon>Actinomycetota</taxon>
        <taxon>Actinomycetes</taxon>
        <taxon>Micromonosporales</taxon>
        <taxon>Micromonosporaceae</taxon>
        <taxon>Micromonospora</taxon>
    </lineage>
</organism>
<dbReference type="OrthoDB" id="9934718at2"/>
<evidence type="ECO:0000256" key="1">
    <source>
        <dbReference type="SAM" id="MobiDB-lite"/>
    </source>
</evidence>
<dbReference type="STRING" id="227316.GA0070604_0454"/>
<dbReference type="Proteomes" id="UP000199696">
    <property type="component" value="Unassembled WGS sequence"/>
</dbReference>
<reference evidence="3" key="1">
    <citation type="submission" date="2016-06" db="EMBL/GenBank/DDBJ databases">
        <authorList>
            <person name="Varghese N."/>
            <person name="Submissions Spin"/>
        </authorList>
    </citation>
    <scope>NUCLEOTIDE SEQUENCE [LARGE SCALE GENOMIC DNA]</scope>
    <source>
        <strain evidence="3">DSM 44814</strain>
    </source>
</reference>
<feature type="region of interest" description="Disordered" evidence="1">
    <location>
        <begin position="98"/>
        <end position="155"/>
    </location>
</feature>
<dbReference type="EMBL" id="FMHY01000002">
    <property type="protein sequence ID" value="SCL44542.1"/>
    <property type="molecule type" value="Genomic_DNA"/>
</dbReference>
<accession>A0A1C6TRV9</accession>